<dbReference type="InterPro" id="IPR003877">
    <property type="entry name" value="SPRY_dom"/>
</dbReference>
<proteinExistence type="predicted"/>
<evidence type="ECO:0000313" key="2">
    <source>
        <dbReference type="EMBL" id="KAJ4454948.1"/>
    </source>
</evidence>
<accession>A0ABQ8U6H1</accession>
<reference evidence="2" key="1">
    <citation type="journal article" date="2022" name="bioRxiv">
        <title>Genomics of Preaxostyla Flagellates Illuminates Evolutionary Transitions and the Path Towards Mitochondrial Loss.</title>
        <authorList>
            <person name="Novak L.V.F."/>
            <person name="Treitli S.C."/>
            <person name="Pyrih J."/>
            <person name="Halakuc P."/>
            <person name="Pipaliya S.V."/>
            <person name="Vacek V."/>
            <person name="Brzon O."/>
            <person name="Soukal P."/>
            <person name="Eme L."/>
            <person name="Dacks J.B."/>
            <person name="Karnkowska A."/>
            <person name="Elias M."/>
            <person name="Hampl V."/>
        </authorList>
    </citation>
    <scope>NUCLEOTIDE SEQUENCE</scope>
    <source>
        <strain evidence="2">RCP-MX</strain>
    </source>
</reference>
<dbReference type="InterPro" id="IPR044736">
    <property type="entry name" value="Gid1/RanBPM/SPLA_SPRY"/>
</dbReference>
<dbReference type="InterPro" id="IPR001870">
    <property type="entry name" value="B30.2/SPRY"/>
</dbReference>
<evidence type="ECO:0000259" key="1">
    <source>
        <dbReference type="PROSITE" id="PS50188"/>
    </source>
</evidence>
<dbReference type="Pfam" id="PF00622">
    <property type="entry name" value="SPRY"/>
    <property type="match status" value="1"/>
</dbReference>
<gene>
    <name evidence="2" type="ORF">PAPYR_10185</name>
</gene>
<dbReference type="CDD" id="cd12885">
    <property type="entry name" value="SPRY_RanBP_like"/>
    <property type="match status" value="1"/>
</dbReference>
<comment type="caution">
    <text evidence="2">The sequence shown here is derived from an EMBL/GenBank/DDBJ whole genome shotgun (WGS) entry which is preliminary data.</text>
</comment>
<sequence length="200" mass="22228">MPAQEEDPNKFSSYREESEIMISEDGLQINCRIDDEEPDTALLGVSPIDNSLSCYFEIRIVRLPDGGMVAIGLADSDYPTEEEEIGWRRTSIGFHSDNGGIYHCEPDDCIYGYPTYGQGDVVGCGLVPATCQVYFTLNGTLLGSPCRDVEPKGFFFPAVSFDGPIVLQANFGTKPFLYDPSVNLPPSLTRQMDYFSHRLR</sequence>
<dbReference type="InterPro" id="IPR050618">
    <property type="entry name" value="Ubq-SigPath_Reg"/>
</dbReference>
<dbReference type="SMART" id="SM00449">
    <property type="entry name" value="SPRY"/>
    <property type="match status" value="1"/>
</dbReference>
<name>A0ABQ8U6H1_9EUKA</name>
<dbReference type="Proteomes" id="UP001141327">
    <property type="component" value="Unassembled WGS sequence"/>
</dbReference>
<dbReference type="InterPro" id="IPR013320">
    <property type="entry name" value="ConA-like_dom_sf"/>
</dbReference>
<feature type="domain" description="B30.2/SPRY" evidence="1">
    <location>
        <begin position="1"/>
        <end position="176"/>
    </location>
</feature>
<protein>
    <recommendedName>
        <fullName evidence="1">B30.2/SPRY domain-containing protein</fullName>
    </recommendedName>
</protein>
<dbReference type="InterPro" id="IPR043136">
    <property type="entry name" value="B30.2/SPRY_sf"/>
</dbReference>
<dbReference type="EMBL" id="JAPMOS010000126">
    <property type="protein sequence ID" value="KAJ4454948.1"/>
    <property type="molecule type" value="Genomic_DNA"/>
</dbReference>
<dbReference type="Gene3D" id="2.60.120.920">
    <property type="match status" value="1"/>
</dbReference>
<keyword evidence="3" id="KW-1185">Reference proteome</keyword>
<dbReference type="SUPFAM" id="SSF49899">
    <property type="entry name" value="Concanavalin A-like lectins/glucanases"/>
    <property type="match status" value="1"/>
</dbReference>
<evidence type="ECO:0000313" key="3">
    <source>
        <dbReference type="Proteomes" id="UP001141327"/>
    </source>
</evidence>
<organism evidence="2 3">
    <name type="scientific">Paratrimastix pyriformis</name>
    <dbReference type="NCBI Taxonomy" id="342808"/>
    <lineage>
        <taxon>Eukaryota</taxon>
        <taxon>Metamonada</taxon>
        <taxon>Preaxostyla</taxon>
        <taxon>Paratrimastigidae</taxon>
        <taxon>Paratrimastix</taxon>
    </lineage>
</organism>
<dbReference type="PANTHER" id="PTHR12864">
    <property type="entry name" value="RAN BINDING PROTEIN 9-RELATED"/>
    <property type="match status" value="1"/>
</dbReference>
<dbReference type="PROSITE" id="PS50188">
    <property type="entry name" value="B302_SPRY"/>
    <property type="match status" value="1"/>
</dbReference>